<evidence type="ECO:0000313" key="2">
    <source>
        <dbReference type="EMBL" id="MEF2969104.1"/>
    </source>
</evidence>
<evidence type="ECO:0000313" key="3">
    <source>
        <dbReference type="Proteomes" id="UP001306950"/>
    </source>
</evidence>
<proteinExistence type="predicted"/>
<organism evidence="2 3">
    <name type="scientific">Paenibacillus haidiansis</name>
    <dbReference type="NCBI Taxonomy" id="1574488"/>
    <lineage>
        <taxon>Bacteria</taxon>
        <taxon>Bacillati</taxon>
        <taxon>Bacillota</taxon>
        <taxon>Bacilli</taxon>
        <taxon>Bacillales</taxon>
        <taxon>Paenibacillaceae</taxon>
        <taxon>Paenibacillus</taxon>
    </lineage>
</organism>
<gene>
    <name evidence="2" type="ORF">V3851_25300</name>
</gene>
<sequence length="63" mass="6969">MSQKNEAGRRFRNARDDASVGSIEKRIEKDYGLPAGTVQINRADGGNARSDKRIGNLKKEHGK</sequence>
<dbReference type="EMBL" id="JAZHPZ010000023">
    <property type="protein sequence ID" value="MEF2969104.1"/>
    <property type="molecule type" value="Genomic_DNA"/>
</dbReference>
<evidence type="ECO:0008006" key="4">
    <source>
        <dbReference type="Google" id="ProtNLM"/>
    </source>
</evidence>
<keyword evidence="3" id="KW-1185">Reference proteome</keyword>
<feature type="compositionally biased region" description="Basic and acidic residues" evidence="1">
    <location>
        <begin position="49"/>
        <end position="63"/>
    </location>
</feature>
<feature type="region of interest" description="Disordered" evidence="1">
    <location>
        <begin position="1"/>
        <end position="20"/>
    </location>
</feature>
<feature type="region of interest" description="Disordered" evidence="1">
    <location>
        <begin position="32"/>
        <end position="63"/>
    </location>
</feature>
<name>A0ABU7W1R2_9BACL</name>
<dbReference type="Proteomes" id="UP001306950">
    <property type="component" value="Unassembled WGS sequence"/>
</dbReference>
<dbReference type="RefSeq" id="WP_331849209.1">
    <property type="nucleotide sequence ID" value="NZ_JAZHPZ010000023.1"/>
</dbReference>
<protein>
    <recommendedName>
        <fullName evidence="4">Small, acid-soluble spore protein, alpha/beta type</fullName>
    </recommendedName>
</protein>
<accession>A0ABU7W1R2</accession>
<comment type="caution">
    <text evidence="2">The sequence shown here is derived from an EMBL/GenBank/DDBJ whole genome shotgun (WGS) entry which is preliminary data.</text>
</comment>
<reference evidence="2 3" key="1">
    <citation type="submission" date="2024-02" db="EMBL/GenBank/DDBJ databases">
        <title>A nitrogen-fixing paenibacillus bacterium.</title>
        <authorList>
            <person name="Zhang W.L."/>
            <person name="Chen S.F."/>
        </authorList>
    </citation>
    <scope>NUCLEOTIDE SEQUENCE [LARGE SCALE GENOMIC DNA]</scope>
    <source>
        <strain evidence="2 3">M1</strain>
    </source>
</reference>
<evidence type="ECO:0000256" key="1">
    <source>
        <dbReference type="SAM" id="MobiDB-lite"/>
    </source>
</evidence>